<proteinExistence type="predicted"/>
<evidence type="ECO:0000313" key="2">
    <source>
        <dbReference type="Proteomes" id="UP001055811"/>
    </source>
</evidence>
<sequence length="867" mass="98215">MLISTSRLQNLSFKHFRRLSHVFQFTQKPVNSGSLDHIAILMKQSNWEQNMHLKSLVSHMSPESACKVISLHSDNIALCVRFFKWVCKQSTYCYSIDSRIHLLNLIMHGNLFGVLHKVIVVLIKDYSYTVNEALRLIDVLDDIRKFGFRISYPCYSTLLMCLSKLQMGLPAFSVYKRMVSDGFVLGSIDYNTLINALCKNGFVRAAEMFVSRIVKLGFNIDVHISTSLVLGHCRIGDLKEAFQVFDIMSQRDGCGTNEVTFTILIHGLCEAGKLTEAFALKEKMVLNGCQPSTRTYTVLIKAICDSESTDKAIYLLDEMVKKGNNPNTHTYTILIDGLCREAKIEEANAMFRKMIKDGLIPGTITFNALINGYCKQERVVSAFELLAMMEKRNSRPNIRTYNELMEGLCRIGKPYKAMTLLKKIVENDLRPETLTYNILVDGFCREGQLDMAFRILNSMELLNLKSDGFAYTALIDRLSKEGNLDQANGVLGVMMKKGITLDEVTFTVVIDGYCKNGKTENAVMCFNQMVKHLTLTTPHIFNSLIDAFNKDSKVGQANAMLGKMMKCGVTPSVVTYTILIKGDFQEGNINQSLKVFELMKRFNCPPNVYTYTVLIDAFCENGKMEEAVKFLQTMCDTGVSPNVITYTILIKSYVKLGDLEHAFGILNDMVKDKCPPNFDTFTTLLEGLVTSRNGKNASFTVFKEMSPTHVVELLQKAKKHGVRDSDLNSFLIMGLYKVGRIVEGYELVQETVKNGHFPDNLVCSQIMEHLCHEGKYDDCLMWMKLMFDHGPMPSFASYCCLLDGLRKEGKIQEMKDLMCDYLWKAGVEDRDGVLAYMESLVNCDERDECLELLNVVEELNHRERPII</sequence>
<keyword evidence="2" id="KW-1185">Reference proteome</keyword>
<gene>
    <name evidence="1" type="ORF">L2E82_20301</name>
</gene>
<protein>
    <submittedName>
        <fullName evidence="1">Uncharacterized protein</fullName>
    </submittedName>
</protein>
<name>A0ACB9DSY1_CICIN</name>
<accession>A0ACB9DSY1</accession>
<organism evidence="1 2">
    <name type="scientific">Cichorium intybus</name>
    <name type="common">Chicory</name>
    <dbReference type="NCBI Taxonomy" id="13427"/>
    <lineage>
        <taxon>Eukaryota</taxon>
        <taxon>Viridiplantae</taxon>
        <taxon>Streptophyta</taxon>
        <taxon>Embryophyta</taxon>
        <taxon>Tracheophyta</taxon>
        <taxon>Spermatophyta</taxon>
        <taxon>Magnoliopsida</taxon>
        <taxon>eudicotyledons</taxon>
        <taxon>Gunneridae</taxon>
        <taxon>Pentapetalae</taxon>
        <taxon>asterids</taxon>
        <taxon>campanulids</taxon>
        <taxon>Asterales</taxon>
        <taxon>Asteraceae</taxon>
        <taxon>Cichorioideae</taxon>
        <taxon>Cichorieae</taxon>
        <taxon>Cichoriinae</taxon>
        <taxon>Cichorium</taxon>
    </lineage>
</organism>
<dbReference type="Proteomes" id="UP001055811">
    <property type="component" value="Linkage Group LG04"/>
</dbReference>
<reference evidence="1 2" key="2">
    <citation type="journal article" date="2022" name="Mol. Ecol. Resour.">
        <title>The genomes of chicory, endive, great burdock and yacon provide insights into Asteraceae paleo-polyploidization history and plant inulin production.</title>
        <authorList>
            <person name="Fan W."/>
            <person name="Wang S."/>
            <person name="Wang H."/>
            <person name="Wang A."/>
            <person name="Jiang F."/>
            <person name="Liu H."/>
            <person name="Zhao H."/>
            <person name="Xu D."/>
            <person name="Zhang Y."/>
        </authorList>
    </citation>
    <scope>NUCLEOTIDE SEQUENCE [LARGE SCALE GENOMIC DNA]</scope>
    <source>
        <strain evidence="2">cv. Punajuju</strain>
        <tissue evidence="1">Leaves</tissue>
    </source>
</reference>
<dbReference type="EMBL" id="CM042012">
    <property type="protein sequence ID" value="KAI3749685.1"/>
    <property type="molecule type" value="Genomic_DNA"/>
</dbReference>
<reference evidence="2" key="1">
    <citation type="journal article" date="2022" name="Mol. Ecol. Resour.">
        <title>The genomes of chicory, endive, great burdock and yacon provide insights into Asteraceae palaeo-polyploidization history and plant inulin production.</title>
        <authorList>
            <person name="Fan W."/>
            <person name="Wang S."/>
            <person name="Wang H."/>
            <person name="Wang A."/>
            <person name="Jiang F."/>
            <person name="Liu H."/>
            <person name="Zhao H."/>
            <person name="Xu D."/>
            <person name="Zhang Y."/>
        </authorList>
    </citation>
    <scope>NUCLEOTIDE SEQUENCE [LARGE SCALE GENOMIC DNA]</scope>
    <source>
        <strain evidence="2">cv. Punajuju</strain>
    </source>
</reference>
<comment type="caution">
    <text evidence="1">The sequence shown here is derived from an EMBL/GenBank/DDBJ whole genome shotgun (WGS) entry which is preliminary data.</text>
</comment>
<evidence type="ECO:0000313" key="1">
    <source>
        <dbReference type="EMBL" id="KAI3749685.1"/>
    </source>
</evidence>